<dbReference type="InterPro" id="IPR046938">
    <property type="entry name" value="DNA_clamp_sf"/>
</dbReference>
<dbReference type="SMART" id="SM00480">
    <property type="entry name" value="POL3Bc"/>
    <property type="match status" value="1"/>
</dbReference>
<reference evidence="13" key="1">
    <citation type="journal article" date="2022" name="Genome Biol. Evol.">
        <title>A New Gene Family Diagnostic for Intracellular Biomineralization of Amorphous Ca Carbonates by Cyanobacteria.</title>
        <authorList>
            <person name="Benzerara K."/>
            <person name="Duprat E."/>
            <person name="Bitard-Feildel T."/>
            <person name="Caumes G."/>
            <person name="Cassier-Chauvat C."/>
            <person name="Chauvat F."/>
            <person name="Dezi M."/>
            <person name="Diop S.I."/>
            <person name="Gaschignard G."/>
            <person name="Gorgen S."/>
            <person name="Gugger M."/>
            <person name="Lopez-Garcia P."/>
            <person name="Millet M."/>
            <person name="Skouri-Panet F."/>
            <person name="Moreira D."/>
            <person name="Callebaut I."/>
        </authorList>
    </citation>
    <scope>NUCLEOTIDE SEQUENCE</scope>
    <source>
        <strain evidence="13">G9</strain>
    </source>
</reference>
<dbReference type="SUPFAM" id="SSF55979">
    <property type="entry name" value="DNA clamp"/>
    <property type="match status" value="3"/>
</dbReference>
<dbReference type="Proteomes" id="UP001154265">
    <property type="component" value="Unassembled WGS sequence"/>
</dbReference>
<organism evidence="13 14">
    <name type="scientific">Candidatus Synechococcus calcipolaris G9</name>
    <dbReference type="NCBI Taxonomy" id="1497997"/>
    <lineage>
        <taxon>Bacteria</taxon>
        <taxon>Bacillati</taxon>
        <taxon>Cyanobacteriota</taxon>
        <taxon>Cyanophyceae</taxon>
        <taxon>Synechococcales</taxon>
        <taxon>Synechococcaceae</taxon>
        <taxon>Synechococcus</taxon>
    </lineage>
</organism>
<evidence type="ECO:0000256" key="8">
    <source>
        <dbReference type="ARBA" id="ARBA00023125"/>
    </source>
</evidence>
<dbReference type="Pfam" id="PF02767">
    <property type="entry name" value="DNA_pol3_beta_2"/>
    <property type="match status" value="1"/>
</dbReference>
<evidence type="ECO:0000256" key="9">
    <source>
        <dbReference type="PIRNR" id="PIRNR000804"/>
    </source>
</evidence>
<keyword evidence="5 9" id="KW-0548">Nucleotidyltransferase</keyword>
<sequence>MKVVCSQNALNLKLSLLSRVAPTNPSHPILANILLEAEGDRLGLSVFDLSLGMQVWIPAAVKVPGTITVSAKLLNEMVSRLPNQDVEITAEDTRVILDYGSGFYQLQGISSEEFPALPSLDEVEPLTLTANTLREGLQSSLFASSTDESKQVLTGLHLSFQPDSLEFAATDGHRLAVATANQPITQSPPPITIPAKSLRDLERLIAKQDVELLLRCDPTQIIFDIPNEGRLTTRLLEGNYPEYHKLIPKEFLRQVTLERQLFIAALERVAVLAAQKNNVVKISIDTDQQQLKLEAEAPQLGSGEEHVAAQISGESLEVAFNVKYLLDGLKVMSTNDIQIQLTSETRPTIISPLGGMDMTYLVMPIQIR</sequence>
<comment type="subcellular location">
    <subcellularLocation>
        <location evidence="1 9">Cytoplasm</location>
    </subcellularLocation>
</comment>
<dbReference type="CDD" id="cd00140">
    <property type="entry name" value="beta_clamp"/>
    <property type="match status" value="1"/>
</dbReference>
<comment type="caution">
    <text evidence="13">The sequence shown here is derived from an EMBL/GenBank/DDBJ whole genome shotgun (WGS) entry which is preliminary data.</text>
</comment>
<dbReference type="Gene3D" id="3.10.150.10">
    <property type="entry name" value="DNA Polymerase III, subunit A, domain 2"/>
    <property type="match status" value="1"/>
</dbReference>
<gene>
    <name evidence="13" type="primary">dnaN</name>
    <name evidence="13" type="ORF">L3556_06300</name>
</gene>
<evidence type="ECO:0000256" key="4">
    <source>
        <dbReference type="ARBA" id="ARBA00022679"/>
    </source>
</evidence>
<feature type="domain" description="DNA polymerase III beta sliding clamp C-terminal" evidence="12">
    <location>
        <begin position="245"/>
        <end position="365"/>
    </location>
</feature>
<evidence type="ECO:0000259" key="10">
    <source>
        <dbReference type="Pfam" id="PF00712"/>
    </source>
</evidence>
<dbReference type="GO" id="GO:0003887">
    <property type="term" value="F:DNA-directed DNA polymerase activity"/>
    <property type="evidence" value="ECO:0007669"/>
    <property type="project" value="UniProtKB-EC"/>
</dbReference>
<dbReference type="Gene3D" id="3.70.10.10">
    <property type="match status" value="1"/>
</dbReference>
<evidence type="ECO:0000256" key="2">
    <source>
        <dbReference type="ARBA" id="ARBA00010752"/>
    </source>
</evidence>
<keyword evidence="14" id="KW-1185">Reference proteome</keyword>
<keyword evidence="8" id="KW-0238">DNA-binding</keyword>
<dbReference type="InterPro" id="IPR022637">
    <property type="entry name" value="DNA_polIII_beta_cen"/>
</dbReference>
<dbReference type="PIRSF" id="PIRSF000804">
    <property type="entry name" value="DNA_pol_III_b"/>
    <property type="match status" value="1"/>
</dbReference>
<dbReference type="InterPro" id="IPR001001">
    <property type="entry name" value="DNA_polIII_beta"/>
</dbReference>
<evidence type="ECO:0000313" key="14">
    <source>
        <dbReference type="Proteomes" id="UP001154265"/>
    </source>
</evidence>
<reference evidence="13" key="2">
    <citation type="submission" date="2022-01" db="EMBL/GenBank/DDBJ databases">
        <authorList>
            <person name="Zivanovic Y."/>
            <person name="Moreira D."/>
            <person name="Lopez-Garcia P."/>
        </authorList>
    </citation>
    <scope>NUCLEOTIDE SEQUENCE</scope>
    <source>
        <strain evidence="13">G9</strain>
    </source>
</reference>
<proteinExistence type="inferred from homology"/>
<dbReference type="PANTHER" id="PTHR30478:SF0">
    <property type="entry name" value="BETA SLIDING CLAMP"/>
    <property type="match status" value="1"/>
</dbReference>
<evidence type="ECO:0000256" key="7">
    <source>
        <dbReference type="ARBA" id="ARBA00022932"/>
    </source>
</evidence>
<keyword evidence="6 9" id="KW-0235">DNA replication</keyword>
<evidence type="ECO:0000259" key="12">
    <source>
        <dbReference type="Pfam" id="PF02768"/>
    </source>
</evidence>
<evidence type="ECO:0000256" key="5">
    <source>
        <dbReference type="ARBA" id="ARBA00022695"/>
    </source>
</evidence>
<dbReference type="InterPro" id="IPR022634">
    <property type="entry name" value="DNA_polIII_beta_N"/>
</dbReference>
<dbReference type="PANTHER" id="PTHR30478">
    <property type="entry name" value="DNA POLYMERASE III SUBUNIT BETA"/>
    <property type="match status" value="1"/>
</dbReference>
<evidence type="ECO:0000256" key="6">
    <source>
        <dbReference type="ARBA" id="ARBA00022705"/>
    </source>
</evidence>
<name>A0ABT6EYV0_9SYNE</name>
<accession>A0ABT6EYV0</accession>
<comment type="similarity">
    <text evidence="2 9">Belongs to the beta sliding clamp family.</text>
</comment>
<protein>
    <recommendedName>
        <fullName evidence="9">Beta sliding clamp</fullName>
    </recommendedName>
</protein>
<comment type="subunit">
    <text evidence="9">Forms a ring-shaped head-to-tail homodimer around DNA.</text>
</comment>
<feature type="domain" description="DNA polymerase III beta sliding clamp N-terminal" evidence="10">
    <location>
        <begin position="1"/>
        <end position="118"/>
    </location>
</feature>
<keyword evidence="3 9" id="KW-0963">Cytoplasm</keyword>
<feature type="domain" description="DNA polymerase III beta sliding clamp central" evidence="11">
    <location>
        <begin position="128"/>
        <end position="242"/>
    </location>
</feature>
<evidence type="ECO:0000313" key="13">
    <source>
        <dbReference type="EMBL" id="MDG2990546.1"/>
    </source>
</evidence>
<keyword evidence="7 9" id="KW-0239">DNA-directed DNA polymerase</keyword>
<dbReference type="Pfam" id="PF02768">
    <property type="entry name" value="DNA_pol3_beta_3"/>
    <property type="match status" value="1"/>
</dbReference>
<dbReference type="Pfam" id="PF00712">
    <property type="entry name" value="DNA_pol3_beta"/>
    <property type="match status" value="1"/>
</dbReference>
<comment type="function">
    <text evidence="9">Confers DNA tethering and processivity to DNA polymerases and other proteins. Acts as a clamp, forming a ring around DNA (a reaction catalyzed by the clamp-loading complex) which diffuses in an ATP-independent manner freely and bidirectionally along dsDNA. Initially characterized for its ability to contact the catalytic subunit of DNA polymerase III (Pol III), a complex, multichain enzyme responsible for most of the replicative synthesis in bacteria; Pol III exhibits 3'-5' exonuclease proofreading activity. The beta chain is required for initiation of replication as well as for processivity of DNA replication.</text>
</comment>
<keyword evidence="4 9" id="KW-0808">Transferase</keyword>
<dbReference type="EMBL" id="JAKKUT010000002">
    <property type="protein sequence ID" value="MDG2990546.1"/>
    <property type="molecule type" value="Genomic_DNA"/>
</dbReference>
<evidence type="ECO:0000259" key="11">
    <source>
        <dbReference type="Pfam" id="PF02767"/>
    </source>
</evidence>
<dbReference type="InterPro" id="IPR022635">
    <property type="entry name" value="DNA_polIII_beta_C"/>
</dbReference>
<evidence type="ECO:0000256" key="1">
    <source>
        <dbReference type="ARBA" id="ARBA00004496"/>
    </source>
</evidence>
<evidence type="ECO:0000256" key="3">
    <source>
        <dbReference type="ARBA" id="ARBA00022490"/>
    </source>
</evidence>
<dbReference type="NCBIfam" id="TIGR00663">
    <property type="entry name" value="dnan"/>
    <property type="match status" value="1"/>
</dbReference>
<dbReference type="RefSeq" id="WP_277866453.1">
    <property type="nucleotide sequence ID" value="NZ_JAKKUT010000002.1"/>
</dbReference>